<accession>A0A8H7RVA2</accession>
<dbReference type="AlphaFoldDB" id="A0A8H7RVA2"/>
<name>A0A8H7RVA2_9FUNG</name>
<sequence length="81" mass="8759">MIIFVVRSVTSTKNIGFGEIKSIQQCSNNFVISKDLIRLGSFSKEAIDNYNLNGCLAIQSVGFATTFCISALIADAISPPR</sequence>
<gene>
    <name evidence="1" type="ORF">INT45_008138</name>
</gene>
<dbReference type="EMBL" id="JAEPRB010000268">
    <property type="protein sequence ID" value="KAG2217841.1"/>
    <property type="molecule type" value="Genomic_DNA"/>
</dbReference>
<evidence type="ECO:0000313" key="1">
    <source>
        <dbReference type="EMBL" id="KAG2217841.1"/>
    </source>
</evidence>
<dbReference type="Proteomes" id="UP000646827">
    <property type="component" value="Unassembled WGS sequence"/>
</dbReference>
<dbReference type="OrthoDB" id="2248794at2759"/>
<evidence type="ECO:0000313" key="2">
    <source>
        <dbReference type="Proteomes" id="UP000646827"/>
    </source>
</evidence>
<keyword evidence="2" id="KW-1185">Reference proteome</keyword>
<organism evidence="1 2">
    <name type="scientific">Circinella minor</name>
    <dbReference type="NCBI Taxonomy" id="1195481"/>
    <lineage>
        <taxon>Eukaryota</taxon>
        <taxon>Fungi</taxon>
        <taxon>Fungi incertae sedis</taxon>
        <taxon>Mucoromycota</taxon>
        <taxon>Mucoromycotina</taxon>
        <taxon>Mucoromycetes</taxon>
        <taxon>Mucorales</taxon>
        <taxon>Lichtheimiaceae</taxon>
        <taxon>Circinella</taxon>
    </lineage>
</organism>
<proteinExistence type="predicted"/>
<protein>
    <submittedName>
        <fullName evidence="1">Uncharacterized protein</fullName>
    </submittedName>
</protein>
<comment type="caution">
    <text evidence="1">The sequence shown here is derived from an EMBL/GenBank/DDBJ whole genome shotgun (WGS) entry which is preliminary data.</text>
</comment>
<reference evidence="1 2" key="1">
    <citation type="submission" date="2020-12" db="EMBL/GenBank/DDBJ databases">
        <title>Metabolic potential, ecology and presence of endohyphal bacteria is reflected in genomic diversity of Mucoromycotina.</title>
        <authorList>
            <person name="Muszewska A."/>
            <person name="Okrasinska A."/>
            <person name="Steczkiewicz K."/>
            <person name="Drgas O."/>
            <person name="Orlowska M."/>
            <person name="Perlinska-Lenart U."/>
            <person name="Aleksandrzak-Piekarczyk T."/>
            <person name="Szatraj K."/>
            <person name="Zielenkiewicz U."/>
            <person name="Pilsyk S."/>
            <person name="Malc E."/>
            <person name="Mieczkowski P."/>
            <person name="Kruszewska J.S."/>
            <person name="Biernat P."/>
            <person name="Pawlowska J."/>
        </authorList>
    </citation>
    <scope>NUCLEOTIDE SEQUENCE [LARGE SCALE GENOMIC DNA]</scope>
    <source>
        <strain evidence="1 2">CBS 142.35</strain>
    </source>
</reference>